<proteinExistence type="predicted"/>
<sequence>MLGWFSGRKTEKPMQKEFGPLGAVIGGALDLDFLSLEADTLGAQPAMPLPQSGAFIIAAYGEVRLDAASVLSRYYDENHHMIQVMSPSGMPGDGIEDISFYRPWDSVVPVSQSEWSRWTGPSGMIGGSTYDADGILFNRFWGEGPERAETVQFVEEVQDGETSRSIHQSCMLYYRPLGSTQEMLLINVERDLDPSQAQAGRSVEFLIGYGIGAADVRRV</sequence>
<reference evidence="1 2" key="1">
    <citation type="submission" date="2018-08" db="EMBL/GenBank/DDBJ databases">
        <title>Genome sequencing of Agrobacterium vitis strain ICMP 10754.</title>
        <authorList>
            <person name="Visnovsky S.B."/>
            <person name="Pitman A.R."/>
        </authorList>
    </citation>
    <scope>NUCLEOTIDE SEQUENCE [LARGE SCALE GENOMIC DNA]</scope>
    <source>
        <strain evidence="1 2">ICMP 10754</strain>
    </source>
</reference>
<evidence type="ECO:0000313" key="1">
    <source>
        <dbReference type="EMBL" id="KAA3529980.1"/>
    </source>
</evidence>
<accession>A0A368NZ50</accession>
<dbReference type="Proteomes" id="UP000436911">
    <property type="component" value="Unassembled WGS sequence"/>
</dbReference>
<evidence type="ECO:0000313" key="2">
    <source>
        <dbReference type="Proteomes" id="UP000436911"/>
    </source>
</evidence>
<dbReference type="OrthoDB" id="7944775at2"/>
<dbReference type="RefSeq" id="WP_060717260.1">
    <property type="nucleotide sequence ID" value="NZ_CP055266.1"/>
</dbReference>
<dbReference type="EMBL" id="QUSG01000002">
    <property type="protein sequence ID" value="KAA3529980.1"/>
    <property type="molecule type" value="Genomic_DNA"/>
</dbReference>
<gene>
    <name evidence="1" type="ORF">DXT89_04250</name>
</gene>
<organism evidence="1 2">
    <name type="scientific">Agrobacterium vitis</name>
    <name type="common">Rhizobium vitis</name>
    <dbReference type="NCBI Taxonomy" id="373"/>
    <lineage>
        <taxon>Bacteria</taxon>
        <taxon>Pseudomonadati</taxon>
        <taxon>Pseudomonadota</taxon>
        <taxon>Alphaproteobacteria</taxon>
        <taxon>Hyphomicrobiales</taxon>
        <taxon>Rhizobiaceae</taxon>
        <taxon>Rhizobium/Agrobacterium group</taxon>
        <taxon>Agrobacterium</taxon>
    </lineage>
</organism>
<dbReference type="Pfam" id="PF10679">
    <property type="entry name" value="DUF2491"/>
    <property type="match status" value="1"/>
</dbReference>
<dbReference type="GeneID" id="60680542"/>
<dbReference type="AlphaFoldDB" id="A0A368NZ50"/>
<name>A0A368NZ50_AGRVI</name>
<comment type="caution">
    <text evidence="1">The sequence shown here is derived from an EMBL/GenBank/DDBJ whole genome shotgun (WGS) entry which is preliminary data.</text>
</comment>
<dbReference type="InterPro" id="IPR019621">
    <property type="entry name" value="DUF2491"/>
</dbReference>
<protein>
    <submittedName>
        <fullName evidence="1">DUF2491 family protein</fullName>
    </submittedName>
</protein>